<dbReference type="Gene3D" id="3.40.1190.20">
    <property type="match status" value="1"/>
</dbReference>
<dbReference type="FunFam" id="3.40.1190.20:FF:000023">
    <property type="entry name" value="ATP-dependent (S)-NAD(P)H-hydrate dehydratase"/>
    <property type="match status" value="1"/>
</dbReference>
<dbReference type="Proteomes" id="UP000070544">
    <property type="component" value="Unassembled WGS sequence"/>
</dbReference>
<keyword evidence="2 8" id="KW-0547">Nucleotide-binding</keyword>
<evidence type="ECO:0000256" key="8">
    <source>
        <dbReference type="HAMAP-Rule" id="MF_03157"/>
    </source>
</evidence>
<evidence type="ECO:0000256" key="2">
    <source>
        <dbReference type="ARBA" id="ARBA00022741"/>
    </source>
</evidence>
<evidence type="ECO:0000256" key="4">
    <source>
        <dbReference type="ARBA" id="ARBA00022857"/>
    </source>
</evidence>
<dbReference type="NCBIfam" id="TIGR00196">
    <property type="entry name" value="yjeF_cterm"/>
    <property type="match status" value="1"/>
</dbReference>
<dbReference type="SUPFAM" id="SSF53613">
    <property type="entry name" value="Ribokinase-like"/>
    <property type="match status" value="1"/>
</dbReference>
<dbReference type="HAMAP" id="MF_01965">
    <property type="entry name" value="NADHX_dehydratase"/>
    <property type="match status" value="1"/>
</dbReference>
<sequence>MTLPSPSPTQLLSAVRHTIPPLTVQSLRKGQSGRIAIVGGSEEYTGAPYFAGMTALRMGADLCHIFCEHSAAAPIKSYSPDLIVHPSLRSSSSISLLPPHVPAPTPATLAEPIVATLPRLHVLLLGPGLSRDKAMLDAARIVLREARRRDLPVVVDADGLFLVQNDPDLVKGYTRAVVTPNGNEFERLCEKMNIPTSTPADSACLLLAQALGGVTVVQKGARDVISDGSVVVHCSTPGSPRRCGGQGDLLSGATATFLAWADLARGGGFGPAPPASPVPSPVLAAWSACHLTRLASRVAFGTRGRSVIAQDLVEVVGRSFAAGFEGAEGDVQVESEGDVRL</sequence>
<dbReference type="CDD" id="cd01171">
    <property type="entry name" value="YXKO-related"/>
    <property type="match status" value="1"/>
</dbReference>
<dbReference type="EC" id="4.2.1.93" evidence="8"/>
<feature type="binding site" evidence="8">
    <location>
        <position position="248"/>
    </location>
    <ligand>
        <name>(6S)-NADPHX</name>
        <dbReference type="ChEBI" id="CHEBI:64076"/>
    </ligand>
</feature>
<dbReference type="GO" id="GO:0016301">
    <property type="term" value="F:kinase activity"/>
    <property type="evidence" value="ECO:0007669"/>
    <property type="project" value="UniProtKB-KW"/>
</dbReference>
<evidence type="ECO:0000256" key="7">
    <source>
        <dbReference type="ARBA" id="ARBA00047472"/>
    </source>
</evidence>
<dbReference type="PANTHER" id="PTHR12592">
    <property type="entry name" value="ATP-DEPENDENT (S)-NAD(P)H-HYDRATE DEHYDRATASE FAMILY MEMBER"/>
    <property type="match status" value="1"/>
</dbReference>
<comment type="similarity">
    <text evidence="8">Belongs to the NnrD/CARKD family.</text>
</comment>
<dbReference type="GO" id="GO:0005737">
    <property type="term" value="C:cytoplasm"/>
    <property type="evidence" value="ECO:0007669"/>
    <property type="project" value="UniProtKB-SubCell"/>
</dbReference>
<evidence type="ECO:0000256" key="6">
    <source>
        <dbReference type="ARBA" id="ARBA00023239"/>
    </source>
</evidence>
<dbReference type="Pfam" id="PF01256">
    <property type="entry name" value="Carb_kinase"/>
    <property type="match status" value="1"/>
</dbReference>
<evidence type="ECO:0000313" key="11">
    <source>
        <dbReference type="Proteomes" id="UP000070544"/>
    </source>
</evidence>
<comment type="catalytic activity">
    <reaction evidence="7 8">
        <text>(6S)-NADPHX + ATP = ADP + phosphate + NADPH + H(+)</text>
        <dbReference type="Rhea" id="RHEA:32231"/>
        <dbReference type="ChEBI" id="CHEBI:15378"/>
        <dbReference type="ChEBI" id="CHEBI:30616"/>
        <dbReference type="ChEBI" id="CHEBI:43474"/>
        <dbReference type="ChEBI" id="CHEBI:57783"/>
        <dbReference type="ChEBI" id="CHEBI:64076"/>
        <dbReference type="ChEBI" id="CHEBI:456216"/>
        <dbReference type="EC" id="4.2.1.93"/>
    </reaction>
</comment>
<evidence type="ECO:0000259" key="9">
    <source>
        <dbReference type="PROSITE" id="PS51383"/>
    </source>
</evidence>
<feature type="domain" description="YjeF C-terminal" evidence="9">
    <location>
        <begin position="12"/>
        <end position="323"/>
    </location>
</feature>
<evidence type="ECO:0000256" key="5">
    <source>
        <dbReference type="ARBA" id="ARBA00023027"/>
    </source>
</evidence>
<dbReference type="OrthoDB" id="8110916at2759"/>
<dbReference type="GO" id="GO:0046496">
    <property type="term" value="P:nicotinamide nucleotide metabolic process"/>
    <property type="evidence" value="ECO:0007669"/>
    <property type="project" value="UniProtKB-UniRule"/>
</dbReference>
<dbReference type="EMBL" id="KQ965731">
    <property type="protein sequence ID" value="KXS22509.1"/>
    <property type="molecule type" value="Genomic_DNA"/>
</dbReference>
<dbReference type="AlphaFoldDB" id="A0A139B0K9"/>
<keyword evidence="6 8" id="KW-0456">Lyase</keyword>
<dbReference type="GO" id="GO:0005524">
    <property type="term" value="F:ATP binding"/>
    <property type="evidence" value="ECO:0007669"/>
    <property type="project" value="UniProtKB-KW"/>
</dbReference>
<keyword evidence="4" id="KW-0521">NADP</keyword>
<evidence type="ECO:0000256" key="3">
    <source>
        <dbReference type="ARBA" id="ARBA00022840"/>
    </source>
</evidence>
<comment type="cofactor">
    <cofactor evidence="8">
        <name>Mg(2+)</name>
        <dbReference type="ChEBI" id="CHEBI:18420"/>
    </cofactor>
</comment>
<keyword evidence="10" id="KW-0808">Transferase</keyword>
<gene>
    <name evidence="10" type="ORF">M427DRAFT_50821</name>
</gene>
<proteinExistence type="inferred from homology"/>
<keyword evidence="5 8" id="KW-0520">NAD</keyword>
<evidence type="ECO:0000256" key="1">
    <source>
        <dbReference type="ARBA" id="ARBA00022553"/>
    </source>
</evidence>
<dbReference type="PANTHER" id="PTHR12592:SF0">
    <property type="entry name" value="ATP-DEPENDENT (S)-NAD(P)H-HYDRATE DEHYDRATASE"/>
    <property type="match status" value="1"/>
</dbReference>
<dbReference type="PROSITE" id="PS51383">
    <property type="entry name" value="YJEF_C_3"/>
    <property type="match status" value="1"/>
</dbReference>
<comment type="catalytic activity">
    <reaction evidence="8">
        <text>(6S)-NADHX + ATP = ADP + phosphate + NADH + H(+)</text>
        <dbReference type="Rhea" id="RHEA:19017"/>
        <dbReference type="ChEBI" id="CHEBI:15378"/>
        <dbReference type="ChEBI" id="CHEBI:30616"/>
        <dbReference type="ChEBI" id="CHEBI:43474"/>
        <dbReference type="ChEBI" id="CHEBI:57945"/>
        <dbReference type="ChEBI" id="CHEBI:64074"/>
        <dbReference type="ChEBI" id="CHEBI:456216"/>
        <dbReference type="EC" id="4.2.1.93"/>
    </reaction>
</comment>
<dbReference type="STRING" id="1344416.A0A139B0K9"/>
<keyword evidence="10" id="KW-0418">Kinase</keyword>
<dbReference type="GO" id="GO:0047453">
    <property type="term" value="F:ATP-dependent NAD(P)H-hydrate dehydratase activity"/>
    <property type="evidence" value="ECO:0007669"/>
    <property type="project" value="UniProtKB-UniRule"/>
</dbReference>
<name>A0A139B0K9_GONPJ</name>
<keyword evidence="1 8" id="KW-0597">Phosphoprotein</keyword>
<feature type="binding site" evidence="8">
    <location>
        <begin position="181"/>
        <end position="187"/>
    </location>
    <ligand>
        <name>(6S)-NADPHX</name>
        <dbReference type="ChEBI" id="CHEBI:64076"/>
    </ligand>
</feature>
<protein>
    <recommendedName>
        <fullName evidence="8">ATP-dependent (S)-NAD(P)H-hydrate dehydratase</fullName>
        <ecNumber evidence="8">4.2.1.93</ecNumber>
    </recommendedName>
    <alternativeName>
        <fullName evidence="8">ATP-dependent NAD(P)HX dehydratase</fullName>
    </alternativeName>
</protein>
<dbReference type="InterPro" id="IPR000631">
    <property type="entry name" value="CARKD"/>
</dbReference>
<dbReference type="InterPro" id="IPR029056">
    <property type="entry name" value="Ribokinase-like"/>
</dbReference>
<comment type="subcellular location">
    <subcellularLocation>
        <location evidence="8">Cytoplasm</location>
    </subcellularLocation>
</comment>
<keyword evidence="8" id="KW-0963">Cytoplasm</keyword>
<dbReference type="GO" id="GO:0110051">
    <property type="term" value="P:metabolite repair"/>
    <property type="evidence" value="ECO:0007669"/>
    <property type="project" value="TreeGrafter"/>
</dbReference>
<keyword evidence="3 8" id="KW-0067">ATP-binding</keyword>
<feature type="binding site" evidence="8">
    <location>
        <begin position="219"/>
        <end position="223"/>
    </location>
    <ligand>
        <name>ATP</name>
        <dbReference type="ChEBI" id="CHEBI:30616"/>
    </ligand>
</feature>
<accession>A0A139B0K9</accession>
<reference evidence="10 11" key="1">
    <citation type="journal article" date="2015" name="Genome Biol. Evol.">
        <title>Phylogenomic analyses indicate that early fungi evolved digesting cell walls of algal ancestors of land plants.</title>
        <authorList>
            <person name="Chang Y."/>
            <person name="Wang S."/>
            <person name="Sekimoto S."/>
            <person name="Aerts A.L."/>
            <person name="Choi C."/>
            <person name="Clum A."/>
            <person name="LaButti K.M."/>
            <person name="Lindquist E.A."/>
            <person name="Yee Ngan C."/>
            <person name="Ohm R.A."/>
            <person name="Salamov A.A."/>
            <person name="Grigoriev I.V."/>
            <person name="Spatafora J.W."/>
            <person name="Berbee M.L."/>
        </authorList>
    </citation>
    <scope>NUCLEOTIDE SEQUENCE [LARGE SCALE GENOMIC DNA]</scope>
    <source>
        <strain evidence="10 11">JEL478</strain>
    </source>
</reference>
<dbReference type="OMA" id="WRAAYHN"/>
<comment type="function">
    <text evidence="8">Catalyzes the dehydration of the S-form of NAD(P)HX at the expense of ATP, which is converted to ADP. Together with NAD(P)HX epimerase, which catalyzes the epimerization of the S- and R-forms, the enzyme allows the repair of both epimers of NAD(P)HX, a damaged form of NAD(P)H that is a result of enzymatic or heat-dependent hydration.</text>
</comment>
<feature type="binding site" evidence="8">
    <location>
        <position position="128"/>
    </location>
    <ligand>
        <name>(6S)-NADPHX</name>
        <dbReference type="ChEBI" id="CHEBI:64076"/>
    </ligand>
</feature>
<evidence type="ECO:0000313" key="10">
    <source>
        <dbReference type="EMBL" id="KXS22509.1"/>
    </source>
</evidence>
<feature type="binding site" evidence="8">
    <location>
        <begin position="238"/>
        <end position="247"/>
    </location>
    <ligand>
        <name>ATP</name>
        <dbReference type="ChEBI" id="CHEBI:30616"/>
    </ligand>
</feature>
<organism evidence="10 11">
    <name type="scientific">Gonapodya prolifera (strain JEL478)</name>
    <name type="common">Monoblepharis prolifera</name>
    <dbReference type="NCBI Taxonomy" id="1344416"/>
    <lineage>
        <taxon>Eukaryota</taxon>
        <taxon>Fungi</taxon>
        <taxon>Fungi incertae sedis</taxon>
        <taxon>Chytridiomycota</taxon>
        <taxon>Chytridiomycota incertae sedis</taxon>
        <taxon>Monoblepharidomycetes</taxon>
        <taxon>Monoblepharidales</taxon>
        <taxon>Gonapodyaceae</taxon>
        <taxon>Gonapodya</taxon>
    </lineage>
</organism>
<keyword evidence="11" id="KW-1185">Reference proteome</keyword>